<dbReference type="CDD" id="cd00081">
    <property type="entry name" value="Hint"/>
    <property type="match status" value="1"/>
</dbReference>
<dbReference type="GO" id="GO:0000428">
    <property type="term" value="C:DNA-directed RNA polymerase complex"/>
    <property type="evidence" value="ECO:0007669"/>
    <property type="project" value="UniProtKB-KW"/>
</dbReference>
<dbReference type="InterPro" id="IPR007645">
    <property type="entry name" value="RNA_pol_Rpb2_3"/>
</dbReference>
<dbReference type="GO" id="GO:0016539">
    <property type="term" value="P:intein-mediated protein splicing"/>
    <property type="evidence" value="ECO:0007669"/>
    <property type="project" value="InterPro"/>
</dbReference>
<dbReference type="InterPro" id="IPR003586">
    <property type="entry name" value="Hint_dom_C"/>
</dbReference>
<dbReference type="NCBIfam" id="TIGR01443">
    <property type="entry name" value="intein_Cterm"/>
    <property type="match status" value="1"/>
</dbReference>
<dbReference type="PROSITE" id="PS50818">
    <property type="entry name" value="INTEIN_C_TER"/>
    <property type="match status" value="1"/>
</dbReference>
<dbReference type="SMART" id="SM00305">
    <property type="entry name" value="HintC"/>
    <property type="match status" value="1"/>
</dbReference>
<dbReference type="InterPro" id="IPR037034">
    <property type="entry name" value="RNA_pol_Rpb2_2_sf"/>
</dbReference>
<evidence type="ECO:0000256" key="9">
    <source>
        <dbReference type="ARBA" id="ARBA00023242"/>
    </source>
</evidence>
<dbReference type="Pfam" id="PF00562">
    <property type="entry name" value="RNA_pol_Rpb2_6"/>
    <property type="match status" value="2"/>
</dbReference>
<dbReference type="FunFam" id="2.40.270.10:FF:000011">
    <property type="entry name" value="DNA-directed RNA polymerase subunit beta"/>
    <property type="match status" value="1"/>
</dbReference>
<evidence type="ECO:0000256" key="2">
    <source>
        <dbReference type="ARBA" id="ARBA00006835"/>
    </source>
</evidence>
<dbReference type="Gene3D" id="2.40.270.10">
    <property type="entry name" value="DNA-directed RNA polymerase, subunit 2, domain 6"/>
    <property type="match status" value="2"/>
</dbReference>
<name>A0A9Q0LHD1_ANAIG</name>
<dbReference type="Pfam" id="PF04561">
    <property type="entry name" value="RNA_pol_Rpb2_2"/>
    <property type="match status" value="1"/>
</dbReference>
<dbReference type="Gene3D" id="3.90.1100.10">
    <property type="match status" value="1"/>
</dbReference>
<dbReference type="GO" id="GO:0005634">
    <property type="term" value="C:nucleus"/>
    <property type="evidence" value="ECO:0007669"/>
    <property type="project" value="UniProtKB-SubCell"/>
</dbReference>
<evidence type="ECO:0000256" key="8">
    <source>
        <dbReference type="ARBA" id="ARBA00023163"/>
    </source>
</evidence>
<keyword evidence="6" id="KW-0548">Nucleotidyltransferase</keyword>
<keyword evidence="5" id="KW-0808">Transferase</keyword>
<dbReference type="GO" id="GO:0003899">
    <property type="term" value="F:DNA-directed RNA polymerase activity"/>
    <property type="evidence" value="ECO:0007669"/>
    <property type="project" value="UniProtKB-EC"/>
</dbReference>
<accession>A0A9Q0LHD1</accession>
<dbReference type="PROSITE" id="PS50817">
    <property type="entry name" value="INTEIN_N_TER"/>
    <property type="match status" value="1"/>
</dbReference>
<protein>
    <recommendedName>
        <fullName evidence="3">DNA-directed RNA polymerase</fullName>
        <ecNumber evidence="3">2.7.7.6</ecNumber>
    </recommendedName>
</protein>
<keyword evidence="8" id="KW-0804">Transcription</keyword>
<evidence type="ECO:0000259" key="11">
    <source>
        <dbReference type="SMART" id="SM00306"/>
    </source>
</evidence>
<gene>
    <name evidence="12" type="ORF">M0811_10327</name>
</gene>
<dbReference type="InterPro" id="IPR007644">
    <property type="entry name" value="RNA_pol_bsu_protrusion"/>
</dbReference>
<comment type="subcellular location">
    <subcellularLocation>
        <location evidence="1">Nucleus</location>
    </subcellularLocation>
</comment>
<dbReference type="SMART" id="SM00306">
    <property type="entry name" value="HintN"/>
    <property type="match status" value="1"/>
</dbReference>
<keyword evidence="4 12" id="KW-0240">DNA-directed RNA polymerase</keyword>
<dbReference type="Pfam" id="PF04563">
    <property type="entry name" value="RNA_pol_Rpb2_1"/>
    <property type="match status" value="1"/>
</dbReference>
<dbReference type="SUPFAM" id="SSF64484">
    <property type="entry name" value="beta and beta-prime subunits of DNA dependent RNA-polymerase"/>
    <property type="match status" value="3"/>
</dbReference>
<feature type="domain" description="Hint" evidence="11">
    <location>
        <begin position="458"/>
        <end position="562"/>
    </location>
</feature>
<dbReference type="SUPFAM" id="SSF51294">
    <property type="entry name" value="Hedgehog/intein (Hint) domain"/>
    <property type="match status" value="2"/>
</dbReference>
<dbReference type="Gene3D" id="3.90.1800.10">
    <property type="entry name" value="RNA polymerase alpha subunit dimerisation domain"/>
    <property type="match status" value="1"/>
</dbReference>
<dbReference type="InterPro" id="IPR007642">
    <property type="entry name" value="RNA_pol_Rpb2_2"/>
</dbReference>
<dbReference type="PANTHER" id="PTHR20856">
    <property type="entry name" value="DNA-DIRECTED RNA POLYMERASE I SUBUNIT 2"/>
    <property type="match status" value="1"/>
</dbReference>
<dbReference type="InterPro" id="IPR037033">
    <property type="entry name" value="DNA-dir_RNAP_su2_hyb_sf"/>
</dbReference>
<proteinExistence type="inferred from homology"/>
<evidence type="ECO:0000256" key="7">
    <source>
        <dbReference type="ARBA" id="ARBA00022833"/>
    </source>
</evidence>
<dbReference type="OMA" id="DSIWIEE"/>
<reference evidence="12" key="1">
    <citation type="submission" date="2022-10" db="EMBL/GenBank/DDBJ databases">
        <title>Novel sulphate-reducing endosymbionts in the free-living metamonad Anaeramoeba.</title>
        <authorList>
            <person name="Jerlstrom-Hultqvist J."/>
            <person name="Cepicka I."/>
            <person name="Gallot-Lavallee L."/>
            <person name="Salas-Leiva D."/>
            <person name="Curtis B.A."/>
            <person name="Zahonova K."/>
            <person name="Pipaliya S."/>
            <person name="Dacks J."/>
            <person name="Roger A.J."/>
        </authorList>
    </citation>
    <scope>NUCLEOTIDE SEQUENCE</scope>
    <source>
        <strain evidence="12">BMAN</strain>
    </source>
</reference>
<evidence type="ECO:0000256" key="6">
    <source>
        <dbReference type="ARBA" id="ARBA00022695"/>
    </source>
</evidence>
<keyword evidence="13" id="KW-1185">Reference proteome</keyword>
<dbReference type="Gene3D" id="2.170.16.10">
    <property type="entry name" value="Hedgehog/Intein (Hint) domain"/>
    <property type="match status" value="2"/>
</dbReference>
<dbReference type="InterPro" id="IPR006141">
    <property type="entry name" value="Intein_N"/>
</dbReference>
<dbReference type="Gene3D" id="3.90.1070.20">
    <property type="match status" value="1"/>
</dbReference>
<dbReference type="Pfam" id="PF04560">
    <property type="entry name" value="RNA_pol_Rpb2_7"/>
    <property type="match status" value="1"/>
</dbReference>
<dbReference type="FunFam" id="3.90.1100.10:FF:000014">
    <property type="entry name" value="DNA-directed RNA polymerase subunit beta"/>
    <property type="match status" value="1"/>
</dbReference>
<keyword evidence="9" id="KW-0539">Nucleus</keyword>
<dbReference type="Pfam" id="PF14890">
    <property type="entry name" value="Intein_splicing"/>
    <property type="match status" value="1"/>
</dbReference>
<dbReference type="EC" id="2.7.7.6" evidence="3"/>
<dbReference type="Gene3D" id="3.90.1110.10">
    <property type="entry name" value="RNA polymerase Rpb2, domain 2"/>
    <property type="match status" value="1"/>
</dbReference>
<dbReference type="InterPro" id="IPR015712">
    <property type="entry name" value="DNA-dir_RNA_pol_su2"/>
</dbReference>
<dbReference type="GO" id="GO:0032549">
    <property type="term" value="F:ribonucleoside binding"/>
    <property type="evidence" value="ECO:0007669"/>
    <property type="project" value="InterPro"/>
</dbReference>
<evidence type="ECO:0000256" key="3">
    <source>
        <dbReference type="ARBA" id="ARBA00012418"/>
    </source>
</evidence>
<dbReference type="Proteomes" id="UP001149090">
    <property type="component" value="Unassembled WGS sequence"/>
</dbReference>
<dbReference type="InterPro" id="IPR007646">
    <property type="entry name" value="RNA_pol_Rpb2_4"/>
</dbReference>
<dbReference type="InterPro" id="IPR007641">
    <property type="entry name" value="RNA_pol_Rpb2_7"/>
</dbReference>
<sequence length="1923" mass="220998">MDQEVKLKNTHNILNELSQPIQTVEEKWKLLPLFFRTRGLLKQHIDSFNHLVNIDLKKILQANQKITCKSDPTFYMKYLDIFVGKPEIQDEVITREITPQQCRLRDITYSAPILVNVEFIRDKKAYIKKNVIIGRLPIMLRSEKCILYGKSDTEISNLGECTLDPGGYFIINGVEKICLIQEQLSRNRIIVDQDGKGIISANVISTTHERISRTSVILKKSKLYLKHNTFSEAIPIVIAFKALGIQSDQQIIQLIGTDSFILTSLSASFQESMKLQIFTQKQSLMYIYKRTKGVILSHIKAENGDLRMKSITLALMVRRVLKANKDINFLDDRDYYGNKRLELTGPLLAILFDDLFKKFNTELSRIADASLSKRNLAAQFDIVKSIRIDTITNGLVRAIATGNWTLKRFKMARAGITQVLSRLSYISCLGMVTRISSQFEKTRKISGPRSLQTSQFGILCCSKDTSILMDDKINTCFIDDLYYNQKKDISIITVNPKSLEEKTSKITEKQHFYIHSLKQKLFTVKTVTDREICVTEDHPFLTKRGFVQAQHLTRNDCVCIRHTLENPSKTQNKTHFAITSEKQMQIQFPNINLNSIIQKLDQIKLLPLDSQNEKLSILTRLLGTLISRGNIISKQFNLKINQQVDQNDIHFIFCMDSSQDASQLISDCKSIGFSDSIWIEEKEKSKNFQRSSNIICKNNALIYLLLSLLHPLDIINIQQQNSQFAQIPKWILESNKLIKREWLSSVHGYFVESDLVQNGIFKRNCASKSFAKNFILQQILLFREFGIETTEEMYSSNLLFLPKDSFLNYWKKIGFRYCFFAEQNARITGEFLLYYRHLKSKSEVTEEKAIEKFRLNFKFENGMIFVPVDSISPETKVKEVYDLTTQSINHTFVANGFVTHNCPSDTPEGESCGLVKNLALLSHITTDSEEEPVFRAALMLGIEEVDFLSGEELSSGEATVIFLNGRIIGIHRKPLIFISQFRILRRWAQIAEFVSIFFNEKKNFIEISCDGGRLCRPLIIVDKNGKPRITKEHIQQLSQPLENIEDRQNFFGKVKYSKSIFKYFLSNGILEYLDVNEESNCNIALYENLIIPGVTTHLEIEPLTILGICAGIIPFPHHNQSPRNTYQCAMGKQAMSILAENELTRVDSALYYLCYPQKPLVRTKASDLFRFDRLPAGQNAMIAVMSYSGYDIEDAVILNKSSLDLGYGRCMIYRRYSAQISQYPNQSFDKLVSPSELELQRGIKFKLLDEDGICQPGLKISNGQVMFNKQVPKSTTDTIVNVQKIEHKSSPVIYKSTEGVIDRVILTNNKSTQLLVKSVIRSTRRPELGDKFCYDPKTQILTENNGWIPFKKLNYSHKVATLVDGKHLFYQHPIRIFKYNHFGLMYFLRNNAVDQLVTLNHKIFAKIPTKTHFDLENIEDVFGLENVEFKKTAQNLNSSQINFKLDGIIQSQNFKSWIIFFAFWIQSFVSSQNKRMKKLIINLNYSESIRKLFLSTCQKLDLKINNEFGKKEIIIENGKLFKYFKSLRNEKWEQFPKIPNWIWKLNTEYSQLLLKTILKLEEHKIDDNYTNKFRKSKEHWSFKTQNKMFLNFLQQLSLHSELSADIEKRKEKKEKIYNIKIFIGSSIGLKSLEKTENQKEREEGLIEYSGKVYSCETTSGVIYVRRKGKSFWGGNSSRHGQKGVCGLIVEKEDLPFSETGVVPDMIMNPHGFPSRMTVGKMIELLGSKCALCDGNLRDGTVFSGNRSLDLMNVLIEYGYSFSGKDVLYSGVNGLPLSAYIFFGPVYYQKLKHMVMDKIFARSNMGPRTALTRQPTEGRARGGGLRLGEMERDCLVGYGSSLLLQERLMYSSDLFIVTVCGKCGSLGYDGWCPYCKSYENCTKLEMPYACKLLFQELQSMNIAPKLKLTDLNDVFDLNQPNEVK</sequence>
<dbReference type="InterPro" id="IPR030934">
    <property type="entry name" value="Intein_C"/>
</dbReference>
<dbReference type="GO" id="GO:0006351">
    <property type="term" value="P:DNA-templated transcription"/>
    <property type="evidence" value="ECO:0007669"/>
    <property type="project" value="InterPro"/>
</dbReference>
<dbReference type="NCBIfam" id="TIGR01445">
    <property type="entry name" value="intein_Nterm"/>
    <property type="match status" value="1"/>
</dbReference>
<dbReference type="InterPro" id="IPR003587">
    <property type="entry name" value="Hint_dom_N"/>
</dbReference>
<keyword evidence="7" id="KW-0862">Zinc</keyword>
<comment type="similarity">
    <text evidence="2">Belongs to the RNA polymerase beta chain family.</text>
</comment>
<dbReference type="GO" id="GO:0003677">
    <property type="term" value="F:DNA binding"/>
    <property type="evidence" value="ECO:0007669"/>
    <property type="project" value="InterPro"/>
</dbReference>
<dbReference type="Pfam" id="PF04566">
    <property type="entry name" value="RNA_pol_Rpb2_4"/>
    <property type="match status" value="1"/>
</dbReference>
<dbReference type="InterPro" id="IPR007120">
    <property type="entry name" value="DNA-dir_RNAP_su2_dom"/>
</dbReference>
<evidence type="ECO:0000313" key="13">
    <source>
        <dbReference type="Proteomes" id="UP001149090"/>
    </source>
</evidence>
<feature type="domain" description="Hint" evidence="10">
    <location>
        <begin position="860"/>
        <end position="907"/>
    </location>
</feature>
<evidence type="ECO:0000313" key="12">
    <source>
        <dbReference type="EMBL" id="KAJ5071483.1"/>
    </source>
</evidence>
<dbReference type="FunFam" id="2.40.270.10:FF:000006">
    <property type="entry name" value="DNA-directed RNA polymerase subunit beta"/>
    <property type="match status" value="1"/>
</dbReference>
<dbReference type="OrthoDB" id="10248617at2759"/>
<dbReference type="Pfam" id="PF04565">
    <property type="entry name" value="RNA_pol_Rpb2_3"/>
    <property type="match status" value="2"/>
</dbReference>
<dbReference type="InterPro" id="IPR036844">
    <property type="entry name" value="Hint_dom_sf"/>
</dbReference>
<evidence type="ECO:0000256" key="4">
    <source>
        <dbReference type="ARBA" id="ARBA00022478"/>
    </source>
</evidence>
<evidence type="ECO:0000259" key="10">
    <source>
        <dbReference type="SMART" id="SM00305"/>
    </source>
</evidence>
<evidence type="ECO:0000256" key="1">
    <source>
        <dbReference type="ARBA" id="ARBA00004123"/>
    </source>
</evidence>
<comment type="caution">
    <text evidence="12">The sequence shown here is derived from an EMBL/GenBank/DDBJ whole genome shotgun (WGS) entry which is preliminary data.</text>
</comment>
<dbReference type="EMBL" id="JAPDFW010000088">
    <property type="protein sequence ID" value="KAJ5071483.1"/>
    <property type="molecule type" value="Genomic_DNA"/>
</dbReference>
<evidence type="ECO:0000256" key="5">
    <source>
        <dbReference type="ARBA" id="ARBA00022679"/>
    </source>
</evidence>
<organism evidence="12 13">
    <name type="scientific">Anaeramoeba ignava</name>
    <name type="common">Anaerobic marine amoeba</name>
    <dbReference type="NCBI Taxonomy" id="1746090"/>
    <lineage>
        <taxon>Eukaryota</taxon>
        <taxon>Metamonada</taxon>
        <taxon>Anaeramoebidae</taxon>
        <taxon>Anaeramoeba</taxon>
    </lineage>
</organism>